<dbReference type="RefSeq" id="WP_076399228.1">
    <property type="nucleotide sequence ID" value="NZ_FTOA01000002.1"/>
</dbReference>
<evidence type="ECO:0000313" key="2">
    <source>
        <dbReference type="Proteomes" id="UP000185678"/>
    </source>
</evidence>
<reference evidence="1 2" key="1">
    <citation type="submission" date="2017-01" db="EMBL/GenBank/DDBJ databases">
        <authorList>
            <person name="Mah S.A."/>
            <person name="Swanson W.J."/>
            <person name="Moy G.W."/>
            <person name="Vacquier V.D."/>
        </authorList>
    </citation>
    <scope>NUCLEOTIDE SEQUENCE [LARGE SCALE GENOMIC DNA]</scope>
    <source>
        <strain evidence="1 2">DSM 11589</strain>
    </source>
</reference>
<protein>
    <submittedName>
        <fullName evidence="1">Uncharacterized protein YmfQ in lambdoid prophage, DUF2313 family</fullName>
    </submittedName>
</protein>
<organism evidence="1 2">
    <name type="scientific">Insolitispirillum peregrinum</name>
    <dbReference type="NCBI Taxonomy" id="80876"/>
    <lineage>
        <taxon>Bacteria</taxon>
        <taxon>Pseudomonadati</taxon>
        <taxon>Pseudomonadota</taxon>
        <taxon>Alphaproteobacteria</taxon>
        <taxon>Rhodospirillales</taxon>
        <taxon>Novispirillaceae</taxon>
        <taxon>Insolitispirillum</taxon>
    </lineage>
</organism>
<evidence type="ECO:0000313" key="1">
    <source>
        <dbReference type="EMBL" id="SIS49840.1"/>
    </source>
</evidence>
<dbReference type="EMBL" id="FTOA01000002">
    <property type="protein sequence ID" value="SIS49840.1"/>
    <property type="molecule type" value="Genomic_DNA"/>
</dbReference>
<dbReference type="AlphaFoldDB" id="A0A1N7JKK5"/>
<dbReference type="STRING" id="80876.SAMN05421779_102354"/>
<sequence length="213" mass="22916">MAPSTEESVPVVLTPGWVASAADYASSLAALFPRGLAWPRHPDSIVGQVIGGLAHCFSRSNTDLAALLEEADPRTAIALLDDWERVLDLPDGCTGEGASTIQGRRAAILSKLLMQGGQSRAAFLKLAETLGYQISIEEFRPFRVGFSRAGDPLIGIEGAYLWRVRIYAVPVLRFQAGSSQTGDPLAAGTASDLECLFRRLKPAHTTITFLYEV</sequence>
<name>A0A1N7JKK5_9PROT</name>
<proteinExistence type="predicted"/>
<dbReference type="Proteomes" id="UP000185678">
    <property type="component" value="Unassembled WGS sequence"/>
</dbReference>
<dbReference type="InterPro" id="IPR018755">
    <property type="entry name" value="Phage_Mu_Gp48"/>
</dbReference>
<keyword evidence="2" id="KW-1185">Reference proteome</keyword>
<dbReference type="OrthoDB" id="6592844at2"/>
<gene>
    <name evidence="1" type="ORF">SAMN05421779_102354</name>
</gene>
<accession>A0A1N7JKK5</accession>
<dbReference type="Pfam" id="PF10076">
    <property type="entry name" value="Phage_Mu_Gp48"/>
    <property type="match status" value="1"/>
</dbReference>